<dbReference type="EMBL" id="OC941366">
    <property type="protein sequence ID" value="CAD7662157.1"/>
    <property type="molecule type" value="Genomic_DNA"/>
</dbReference>
<dbReference type="EMBL" id="CAJPVJ010026541">
    <property type="protein sequence ID" value="CAG2179293.1"/>
    <property type="molecule type" value="Genomic_DNA"/>
</dbReference>
<proteinExistence type="predicted"/>
<dbReference type="PANTHER" id="PTHR31084">
    <property type="entry name" value="ALPHA-L-FUCOSIDASE 2"/>
    <property type="match status" value="1"/>
</dbReference>
<gene>
    <name evidence="4" type="ORF">ONB1V03_LOCUS18717</name>
</gene>
<dbReference type="GO" id="GO:0004560">
    <property type="term" value="F:alpha-L-fucosidase activity"/>
    <property type="evidence" value="ECO:0007669"/>
    <property type="project" value="TreeGrafter"/>
</dbReference>
<protein>
    <recommendedName>
        <fullName evidence="6">Glycosyl hydrolase family 95 N-terminal domain-containing protein</fullName>
    </recommendedName>
</protein>
<dbReference type="PANTHER" id="PTHR31084:SF0">
    <property type="entry name" value="ALPHA-L-FUCOSIDASE 2"/>
    <property type="match status" value="1"/>
</dbReference>
<dbReference type="Pfam" id="PF22124">
    <property type="entry name" value="Glyco_hydro_95_cat"/>
    <property type="match status" value="1"/>
</dbReference>
<name>A0A7R9MLH6_9ACAR</name>
<accession>A0A7R9MLH6</accession>
<dbReference type="Pfam" id="PF14498">
    <property type="entry name" value="Glyco_hyd_65N_2"/>
    <property type="match status" value="1"/>
</dbReference>
<feature type="chain" id="PRO_5036211607" description="Glycosyl hydrolase family 95 N-terminal domain-containing protein" evidence="1">
    <location>
        <begin position="20"/>
        <end position="319"/>
    </location>
</feature>
<dbReference type="AlphaFoldDB" id="A0A7R9MLH6"/>
<sequence>MNGILALVIIQVFVTCVRASDKGFWYEYPAADGMNEALPIGNGRIGGLVYGHSEKERININEITLWTGDDNPSQKYDGPGYGDYQTLGNLIVDLPEHKVNTEYKRALDIGDAVTTVQYESHGVQYKREYFVSHVSEVLVGRLTADKGKAYTGRIELQDSHKLIANLVNNTIEVNGKLVNGLRFAWKVLAQHTGGTLKVNGSVIEFNGCDALTLIVSAGTDYVFDDQKMFKSGEDPAINVNAWIGKASEKCYETLRTEHLSDFHSLFNRVDVDLGESSAQQTALPTDKRKVEAVATFDPDFEEMFFQFGRYLMISSSRTS</sequence>
<evidence type="ECO:0008006" key="6">
    <source>
        <dbReference type="Google" id="ProtNLM"/>
    </source>
</evidence>
<evidence type="ECO:0000259" key="2">
    <source>
        <dbReference type="Pfam" id="PF14498"/>
    </source>
</evidence>
<feature type="non-terminal residue" evidence="4">
    <location>
        <position position="319"/>
    </location>
</feature>
<dbReference type="Proteomes" id="UP000728032">
    <property type="component" value="Unassembled WGS sequence"/>
</dbReference>
<dbReference type="OrthoDB" id="2848340at2759"/>
<dbReference type="InterPro" id="IPR027414">
    <property type="entry name" value="GH95_N_dom"/>
</dbReference>
<reference evidence="4" key="1">
    <citation type="submission" date="2020-11" db="EMBL/GenBank/DDBJ databases">
        <authorList>
            <person name="Tran Van P."/>
        </authorList>
    </citation>
    <scope>NUCLEOTIDE SEQUENCE</scope>
</reference>
<keyword evidence="1" id="KW-0732">Signal</keyword>
<dbReference type="Gene3D" id="2.70.98.50">
    <property type="entry name" value="putative glycoside hydrolase family protein from bacillus halodurans"/>
    <property type="match status" value="1"/>
</dbReference>
<evidence type="ECO:0000313" key="4">
    <source>
        <dbReference type="EMBL" id="CAD7662157.1"/>
    </source>
</evidence>
<dbReference type="InterPro" id="IPR054363">
    <property type="entry name" value="GH95_cat"/>
</dbReference>
<feature type="domain" description="Glycosyl hydrolase family 95 N-terminal" evidence="2">
    <location>
        <begin position="75"/>
        <end position="222"/>
    </location>
</feature>
<feature type="signal peptide" evidence="1">
    <location>
        <begin position="1"/>
        <end position="19"/>
    </location>
</feature>
<evidence type="ECO:0000313" key="5">
    <source>
        <dbReference type="Proteomes" id="UP000728032"/>
    </source>
</evidence>
<feature type="domain" description="Glycosyl hydrolase family 95 catalytic" evidence="3">
    <location>
        <begin position="251"/>
        <end position="318"/>
    </location>
</feature>
<evidence type="ECO:0000259" key="3">
    <source>
        <dbReference type="Pfam" id="PF22124"/>
    </source>
</evidence>
<evidence type="ECO:0000256" key="1">
    <source>
        <dbReference type="SAM" id="SignalP"/>
    </source>
</evidence>
<keyword evidence="5" id="KW-1185">Reference proteome</keyword>
<organism evidence="4">
    <name type="scientific">Oppiella nova</name>
    <dbReference type="NCBI Taxonomy" id="334625"/>
    <lineage>
        <taxon>Eukaryota</taxon>
        <taxon>Metazoa</taxon>
        <taxon>Ecdysozoa</taxon>
        <taxon>Arthropoda</taxon>
        <taxon>Chelicerata</taxon>
        <taxon>Arachnida</taxon>
        <taxon>Acari</taxon>
        <taxon>Acariformes</taxon>
        <taxon>Sarcoptiformes</taxon>
        <taxon>Oribatida</taxon>
        <taxon>Brachypylina</taxon>
        <taxon>Oppioidea</taxon>
        <taxon>Oppiidae</taxon>
        <taxon>Oppiella</taxon>
    </lineage>
</organism>